<feature type="region of interest" description="Disordered" evidence="10">
    <location>
        <begin position="781"/>
        <end position="801"/>
    </location>
</feature>
<comment type="subcellular location">
    <subcellularLocation>
        <location evidence="1">Membrane</location>
        <topology evidence="1">Multi-pass membrane protein</topology>
    </subcellularLocation>
</comment>
<feature type="transmembrane region" description="Helical" evidence="11">
    <location>
        <begin position="171"/>
        <end position="190"/>
    </location>
</feature>
<evidence type="ECO:0000256" key="10">
    <source>
        <dbReference type="SAM" id="MobiDB-lite"/>
    </source>
</evidence>
<reference evidence="14" key="1">
    <citation type="submission" date="2021-01" db="EMBL/GenBank/DDBJ databases">
        <authorList>
            <consortium name="Genoscope - CEA"/>
            <person name="William W."/>
        </authorList>
    </citation>
    <scope>NUCLEOTIDE SEQUENCE</scope>
</reference>
<feature type="transmembrane region" description="Helical" evidence="11">
    <location>
        <begin position="280"/>
        <end position="298"/>
    </location>
</feature>
<feature type="transmembrane region" description="Helical" evidence="11">
    <location>
        <begin position="253"/>
        <end position="274"/>
    </location>
</feature>
<organism evidence="14">
    <name type="scientific">Brassica napus</name>
    <name type="common">Rape</name>
    <dbReference type="NCBI Taxonomy" id="3708"/>
    <lineage>
        <taxon>Eukaryota</taxon>
        <taxon>Viridiplantae</taxon>
        <taxon>Streptophyta</taxon>
        <taxon>Embryophyta</taxon>
        <taxon>Tracheophyta</taxon>
        <taxon>Spermatophyta</taxon>
        <taxon>Magnoliopsida</taxon>
        <taxon>eudicotyledons</taxon>
        <taxon>Gunneridae</taxon>
        <taxon>Pentapetalae</taxon>
        <taxon>rosids</taxon>
        <taxon>malvids</taxon>
        <taxon>Brassicales</taxon>
        <taxon>Brassicaceae</taxon>
        <taxon>Brassiceae</taxon>
        <taxon>Brassica</taxon>
    </lineage>
</organism>
<keyword evidence="7 11" id="KW-0472">Membrane</keyword>
<keyword evidence="8" id="KW-0407">Ion channel</keyword>
<dbReference type="Pfam" id="PF11744">
    <property type="entry name" value="ALMT"/>
    <property type="match status" value="1"/>
</dbReference>
<protein>
    <submittedName>
        <fullName evidence="14">(rape) hypothetical protein</fullName>
    </submittedName>
</protein>
<feature type="region of interest" description="Disordered" evidence="10">
    <location>
        <begin position="726"/>
        <end position="755"/>
    </location>
</feature>
<evidence type="ECO:0000259" key="12">
    <source>
        <dbReference type="Pfam" id="PF08172"/>
    </source>
</evidence>
<feature type="transmembrane region" description="Helical" evidence="11">
    <location>
        <begin position="202"/>
        <end position="221"/>
    </location>
</feature>
<feature type="domain" description="CASP C-terminal" evidence="12">
    <location>
        <begin position="1168"/>
        <end position="1395"/>
    </location>
</feature>
<dbReference type="InterPro" id="IPR057476">
    <property type="entry name" value="Cux_N"/>
</dbReference>
<feature type="transmembrane region" description="Helical" evidence="11">
    <location>
        <begin position="227"/>
        <end position="246"/>
    </location>
</feature>
<feature type="coiled-coil region" evidence="9">
    <location>
        <begin position="1047"/>
        <end position="1095"/>
    </location>
</feature>
<dbReference type="Proteomes" id="UP001295469">
    <property type="component" value="Chromosome A01"/>
</dbReference>
<evidence type="ECO:0000256" key="6">
    <source>
        <dbReference type="ARBA" id="ARBA00023065"/>
    </source>
</evidence>
<evidence type="ECO:0000256" key="3">
    <source>
        <dbReference type="ARBA" id="ARBA00022448"/>
    </source>
</evidence>
<feature type="region of interest" description="Disordered" evidence="10">
    <location>
        <begin position="1005"/>
        <end position="1033"/>
    </location>
</feature>
<dbReference type="PANTHER" id="PTHR31086">
    <property type="entry name" value="ALUMINUM-ACTIVATED MALATE TRANSPORTER 10"/>
    <property type="match status" value="1"/>
</dbReference>
<evidence type="ECO:0000256" key="9">
    <source>
        <dbReference type="SAM" id="Coils"/>
    </source>
</evidence>
<keyword evidence="9" id="KW-0175">Coiled coil</keyword>
<feature type="transmembrane region" description="Helical" evidence="11">
    <location>
        <begin position="21"/>
        <end position="39"/>
    </location>
</feature>
<feature type="transmembrane region" description="Helical" evidence="11">
    <location>
        <begin position="310"/>
        <end position="331"/>
    </location>
</feature>
<keyword evidence="3" id="KW-0813">Transport</keyword>
<name>A0A816XZ90_BRANA</name>
<evidence type="ECO:0000313" key="14">
    <source>
        <dbReference type="EMBL" id="CAF2154179.1"/>
    </source>
</evidence>
<proteinExistence type="inferred from homology"/>
<dbReference type="Pfam" id="PF25398">
    <property type="entry name" value="CUX1_N"/>
    <property type="match status" value="1"/>
</dbReference>
<evidence type="ECO:0000256" key="7">
    <source>
        <dbReference type="ARBA" id="ARBA00023136"/>
    </source>
</evidence>
<gene>
    <name evidence="14" type="ORF">DARMORV10_A01P35930.1</name>
</gene>
<evidence type="ECO:0000256" key="8">
    <source>
        <dbReference type="ARBA" id="ARBA00023303"/>
    </source>
</evidence>
<dbReference type="GO" id="GO:0034220">
    <property type="term" value="P:monoatomic ion transmembrane transport"/>
    <property type="evidence" value="ECO:0007669"/>
    <property type="project" value="UniProtKB-KW"/>
</dbReference>
<dbReference type="InterPro" id="IPR020966">
    <property type="entry name" value="ALMT"/>
</dbReference>
<feature type="domain" description="Cux N-terminal" evidence="13">
    <location>
        <begin position="752"/>
        <end position="863"/>
    </location>
</feature>
<comment type="similarity">
    <text evidence="2">Belongs to the aromatic acid exporter (TC 2.A.85) family.</text>
</comment>
<feature type="coiled-coil region" evidence="9">
    <location>
        <begin position="1247"/>
        <end position="1281"/>
    </location>
</feature>
<dbReference type="Pfam" id="PF08172">
    <property type="entry name" value="CASP_C"/>
    <property type="match status" value="1"/>
</dbReference>
<dbReference type="InterPro" id="IPR012955">
    <property type="entry name" value="CASP_C"/>
</dbReference>
<dbReference type="GO" id="GO:0006891">
    <property type="term" value="P:intra-Golgi vesicle-mediated transport"/>
    <property type="evidence" value="ECO:0007669"/>
    <property type="project" value="InterPro"/>
</dbReference>
<evidence type="ECO:0000256" key="5">
    <source>
        <dbReference type="ARBA" id="ARBA00022989"/>
    </source>
</evidence>
<keyword evidence="5 11" id="KW-1133">Transmembrane helix</keyword>
<feature type="coiled-coil region" evidence="9">
    <location>
        <begin position="1152"/>
        <end position="1193"/>
    </location>
</feature>
<dbReference type="GO" id="GO:0000139">
    <property type="term" value="C:Golgi membrane"/>
    <property type="evidence" value="ECO:0007669"/>
    <property type="project" value="InterPro"/>
</dbReference>
<evidence type="ECO:0000259" key="13">
    <source>
        <dbReference type="Pfam" id="PF25398"/>
    </source>
</evidence>
<dbReference type="GO" id="GO:0015743">
    <property type="term" value="P:malate transport"/>
    <property type="evidence" value="ECO:0007669"/>
    <property type="project" value="InterPro"/>
</dbReference>
<feature type="transmembrane region" description="Helical" evidence="11">
    <location>
        <begin position="1372"/>
        <end position="1392"/>
    </location>
</feature>
<evidence type="ECO:0000256" key="2">
    <source>
        <dbReference type="ARBA" id="ARBA00007079"/>
    </source>
</evidence>
<accession>A0A816XZ90</accession>
<evidence type="ECO:0000256" key="1">
    <source>
        <dbReference type="ARBA" id="ARBA00004141"/>
    </source>
</evidence>
<keyword evidence="4 11" id="KW-0812">Transmembrane</keyword>
<dbReference type="EMBL" id="HG994355">
    <property type="protein sequence ID" value="CAF2154179.1"/>
    <property type="molecule type" value="Genomic_DNA"/>
</dbReference>
<sequence length="1418" mass="162340">MTLFLTLEDFVKVFGRWRLKFLWIRFMRFISYMFFFSPIHTSPFARATTPPPPHHHLKAVSILVRINNISAIKVTALSLSSLSEDSVMAAKLDSFRNGKRERLLSNNGFSDLRFGDIESNDLLEGDSHGRTRLCCCCSCGNISGKISGVYEDAKDVARKAWAMGVSDPRKIVFSAKIGLALTIVAVLIFYQEPNPDLSRYSVWAILTVVVVFEFTIGATLSKGFNRALGTLSAGGLALGMAELSTLAGDWEELFCTVSIFCIGFIATFMKLYPAMKAYEYGFRVFLLTYCYILISGFRTGQFIEVAISRFLLIALGAGVSLGVNMFIYPIWAGEDLHNLVVKNFMNVATSLEGCVNGYLHCFEYERVPSKISTYQASEDPVYKGYRSAIESTSQEESLVFFIIKTLCFFLHCFLSVNQFVFFFKMSFAIWEPPHGPYRTFNYPWQNYVKLSGALKHCAFTVMALHGCILSEIQAPEERRQVFRQELQKVGVEGARLLRELGEKVKKMEKLGPDDMLFEVHLAAEELQHKIDKKSYLLVNSERWEIGNRSRSEPQELLSMEDLDPPENHKSPIYAFKSQSEAVLEIPKSWGEKNHREPLNHRPTFSKQVSWPARLVLPTHTETTNGNYQLLETTETYESASALSLATFASLLIEFVARLQTVVYAFEELSKIANFKEPEIVTSESDVELDGESVGLGRKMRRCFGKLSSRTEVVLLFFRERDRDPKTRIMEAVPDGSERDKTTPPPSSSSSSSSPIPVVTSFWKEFDLEKEKSLLDEQGLRIAENQENSQKNRRKLAESTRDFKKASAEDKLGMFNSLLKGYQEEVDNITKRAKFGENAFLNIYQKLYEAPDPFPALASIAEQERKLSEVESENRKMKVELEEFRTEATHLKNQQSTIRRLEERNRQLEQQMEEKIKEVVEIKQRNLAEENQKTLELLKDREQALQDQLRQAKDSVSTMQKLHELAQSQLFELRAQSDEEKATKQSELSLLMDEVERAQTRLLSLEREKGHLRSQLQTANEDTENKNSDNVDSNSMLENSLTAKEKIISELNMEIHNVETALANEREDHVAEIKKLNSLLNKKDTIIEEMNKELQERPSAKLVDDLRKKVKILQAVGYNSIEAEDWDAATTGEEMSRMESLLLDKNRKMEHEVTQLKVQLSEKTSLLEKAEAKGEELTAKVNEQQRLIQKLEDDILKGYSSKERKGALFNEWEFSEAGVAEQSEPMDQKHVPSDQDQSSMLKVICSQRDRFRARLRETEEEIRRLKEKIGFLTDELEKTKADNVKLYGKIRYVQDYNHDKVVSRGSKKYVEDVESGFSSDVESKYKKIYEDDINPFAAFSKKEREQRIKDLGIRDRITLSSGRFLLGNKYARTFAFFYTIGLHVLVFTCLYRMSALSYLSHGAEETPVTETTTNLPRGF</sequence>
<evidence type="ECO:0000256" key="11">
    <source>
        <dbReference type="SAM" id="Phobius"/>
    </source>
</evidence>
<keyword evidence="6" id="KW-0406">Ion transport</keyword>
<evidence type="ECO:0000256" key="4">
    <source>
        <dbReference type="ARBA" id="ARBA00022692"/>
    </source>
</evidence>